<protein>
    <submittedName>
        <fullName evidence="2">Uncharacterized protein</fullName>
    </submittedName>
</protein>
<dbReference type="Proteomes" id="UP001150062">
    <property type="component" value="Unassembled WGS sequence"/>
</dbReference>
<evidence type="ECO:0000313" key="2">
    <source>
        <dbReference type="EMBL" id="KAJ6243629.1"/>
    </source>
</evidence>
<accession>A0ABQ8YGI3</accession>
<comment type="caution">
    <text evidence="2">The sequence shown here is derived from an EMBL/GenBank/DDBJ whole genome shotgun (WGS) entry which is preliminary data.</text>
</comment>
<organism evidence="2 3">
    <name type="scientific">Anaeramoeba flamelloides</name>
    <dbReference type="NCBI Taxonomy" id="1746091"/>
    <lineage>
        <taxon>Eukaryota</taxon>
        <taxon>Metamonada</taxon>
        <taxon>Anaeramoebidae</taxon>
        <taxon>Anaeramoeba</taxon>
    </lineage>
</organism>
<reference evidence="2" key="1">
    <citation type="submission" date="2022-08" db="EMBL/GenBank/DDBJ databases">
        <title>Novel sulfate-reducing endosymbionts in the free-living metamonad Anaeramoeba.</title>
        <authorList>
            <person name="Jerlstrom-Hultqvist J."/>
            <person name="Cepicka I."/>
            <person name="Gallot-Lavallee L."/>
            <person name="Salas-Leiva D."/>
            <person name="Curtis B.A."/>
            <person name="Zahonova K."/>
            <person name="Pipaliya S."/>
            <person name="Dacks J."/>
            <person name="Roger A.J."/>
        </authorList>
    </citation>
    <scope>NUCLEOTIDE SEQUENCE</scope>
    <source>
        <strain evidence="2">Schooner1</strain>
    </source>
</reference>
<evidence type="ECO:0000256" key="1">
    <source>
        <dbReference type="SAM" id="MobiDB-lite"/>
    </source>
</evidence>
<gene>
    <name evidence="2" type="ORF">M0813_22068</name>
</gene>
<evidence type="ECO:0000313" key="3">
    <source>
        <dbReference type="Proteomes" id="UP001150062"/>
    </source>
</evidence>
<proteinExistence type="predicted"/>
<sequence>MNAKKQELNLNLGTENQQPKQQQLTTVIGPFNYRDVTLKDLSEKISRQELFALCYSFYIPSEEITYQNEQVVNRWVWCSSKNQYSCYSDLVAFLIHSSLLIPEQSEGNYLGVLVTVRFVKSNCSIFVMKRKNGIRSRYSSKLMGLSLIVKSTITLTTESQVPKVFWNLKQFDDYLKMDQTFKNTFRKRQYNELEATGPQETTNAKEPNSRNILKTQKEQFQTCNFQAQKQEFTNNTCRYPKRTRKLKKLSLTNPVYGQRKKSSPSLDKKSKLFQKRKIKSKKIKLKFKNHKIGKKLNKNRHPQEKATTQQKSEIVVHQNDQYLFPLSKIQNQFLLDNNCNYFDSNLLINKYLFPKKTEKHDPKQKNYNLNQQTPSDLNQKISTTNFSFSNCLNNKKQSHFLKILKNDNNMKSNHIIRLFSFDNTPW</sequence>
<dbReference type="EMBL" id="JAOAOG010000168">
    <property type="protein sequence ID" value="KAJ6243629.1"/>
    <property type="molecule type" value="Genomic_DNA"/>
</dbReference>
<name>A0ABQ8YGI3_9EUKA</name>
<feature type="region of interest" description="Disordered" evidence="1">
    <location>
        <begin position="250"/>
        <end position="271"/>
    </location>
</feature>
<keyword evidence="3" id="KW-1185">Reference proteome</keyword>